<dbReference type="Proteomes" id="UP000187609">
    <property type="component" value="Unassembled WGS sequence"/>
</dbReference>
<dbReference type="Gramene" id="OIT18938">
    <property type="protein sequence ID" value="OIT18938"/>
    <property type="gene ID" value="A4A49_43022"/>
</dbReference>
<reference evidence="2" key="1">
    <citation type="submission" date="2016-11" db="EMBL/GenBank/DDBJ databases">
        <title>The genome of Nicotiana attenuata.</title>
        <authorList>
            <person name="Xu S."/>
            <person name="Brockmoeller T."/>
            <person name="Gaquerel E."/>
            <person name="Navarro A."/>
            <person name="Kuhl H."/>
            <person name="Gase K."/>
            <person name="Ling Z."/>
            <person name="Zhou W."/>
            <person name="Kreitzer C."/>
            <person name="Stanke M."/>
            <person name="Tang H."/>
            <person name="Lyons E."/>
            <person name="Pandey P."/>
            <person name="Pandey S.P."/>
            <person name="Timmermann B."/>
            <person name="Baldwin I.T."/>
        </authorList>
    </citation>
    <scope>NUCLEOTIDE SEQUENCE [LARGE SCALE GENOMIC DNA]</scope>
    <source>
        <strain evidence="2">UT</strain>
    </source>
</reference>
<feature type="compositionally biased region" description="Basic and acidic residues" evidence="1">
    <location>
        <begin position="131"/>
        <end position="140"/>
    </location>
</feature>
<evidence type="ECO:0000256" key="1">
    <source>
        <dbReference type="SAM" id="MobiDB-lite"/>
    </source>
</evidence>
<dbReference type="AlphaFoldDB" id="A0A1J6JMF9"/>
<feature type="compositionally biased region" description="Polar residues" evidence="1">
    <location>
        <begin position="120"/>
        <end position="130"/>
    </location>
</feature>
<gene>
    <name evidence="2" type="ORF">A4A49_43022</name>
</gene>
<sequence>MSTPLSYKEKFGVQNCANQESFEAAREEDGVGYQEKSGVQSQDLENTQGTSMSEIVSKCDLSTPRSLTDNIGSQENASEDNDLTAMILTVANESCELAIEEHGEQFQDKENVQLEDKENATNMSAQLSVEKNTRRQYEQD</sequence>
<keyword evidence="3" id="KW-1185">Reference proteome</keyword>
<feature type="region of interest" description="Disordered" evidence="1">
    <location>
        <begin position="116"/>
        <end position="140"/>
    </location>
</feature>
<proteinExistence type="predicted"/>
<comment type="caution">
    <text evidence="2">The sequence shown here is derived from an EMBL/GenBank/DDBJ whole genome shotgun (WGS) entry which is preliminary data.</text>
</comment>
<feature type="compositionally biased region" description="Polar residues" evidence="1">
    <location>
        <begin position="37"/>
        <end position="52"/>
    </location>
</feature>
<evidence type="ECO:0000313" key="2">
    <source>
        <dbReference type="EMBL" id="OIT18938.1"/>
    </source>
</evidence>
<feature type="non-terminal residue" evidence="2">
    <location>
        <position position="140"/>
    </location>
</feature>
<organism evidence="2 3">
    <name type="scientific">Nicotiana attenuata</name>
    <name type="common">Coyote tobacco</name>
    <dbReference type="NCBI Taxonomy" id="49451"/>
    <lineage>
        <taxon>Eukaryota</taxon>
        <taxon>Viridiplantae</taxon>
        <taxon>Streptophyta</taxon>
        <taxon>Embryophyta</taxon>
        <taxon>Tracheophyta</taxon>
        <taxon>Spermatophyta</taxon>
        <taxon>Magnoliopsida</taxon>
        <taxon>eudicotyledons</taxon>
        <taxon>Gunneridae</taxon>
        <taxon>Pentapetalae</taxon>
        <taxon>asterids</taxon>
        <taxon>lamiids</taxon>
        <taxon>Solanales</taxon>
        <taxon>Solanaceae</taxon>
        <taxon>Nicotianoideae</taxon>
        <taxon>Nicotianeae</taxon>
        <taxon>Nicotiana</taxon>
    </lineage>
</organism>
<accession>A0A1J6JMF9</accession>
<evidence type="ECO:0000313" key="3">
    <source>
        <dbReference type="Proteomes" id="UP000187609"/>
    </source>
</evidence>
<protein>
    <submittedName>
        <fullName evidence="2">Uncharacterized protein</fullName>
    </submittedName>
</protein>
<feature type="region of interest" description="Disordered" evidence="1">
    <location>
        <begin position="24"/>
        <end position="52"/>
    </location>
</feature>
<name>A0A1J6JMF9_NICAT</name>
<dbReference type="EMBL" id="MJEQ01013711">
    <property type="protein sequence ID" value="OIT18938.1"/>
    <property type="molecule type" value="Genomic_DNA"/>
</dbReference>